<sequence length="166" mass="18779">MEQFTLGLNGQECPEVSGVVDQFDASGNNEELWSLETDECVRWLFRIDTSLFPCQPEETKTSDEQLDSVLPPPLCELGDCVSITTLESEGSYHHWLSSLENNSELDQQVADDDAWSLAEFIAAEQFAVRLNTSYTRHCFLPALKPVIIRTLSKFLKKITYHMNSGQ</sequence>
<keyword evidence="2" id="KW-1185">Reference proteome</keyword>
<dbReference type="InParanoid" id="E9HHU0"/>
<evidence type="ECO:0000313" key="1">
    <source>
        <dbReference type="EMBL" id="EFX68689.1"/>
    </source>
</evidence>
<dbReference type="KEGG" id="dpx:DAPPUDRAFT_114320"/>
<protein>
    <submittedName>
        <fullName evidence="1">Uncharacterized protein</fullName>
    </submittedName>
</protein>
<organism evidence="1 2">
    <name type="scientific">Daphnia pulex</name>
    <name type="common">Water flea</name>
    <dbReference type="NCBI Taxonomy" id="6669"/>
    <lineage>
        <taxon>Eukaryota</taxon>
        <taxon>Metazoa</taxon>
        <taxon>Ecdysozoa</taxon>
        <taxon>Arthropoda</taxon>
        <taxon>Crustacea</taxon>
        <taxon>Branchiopoda</taxon>
        <taxon>Diplostraca</taxon>
        <taxon>Cladocera</taxon>
        <taxon>Anomopoda</taxon>
        <taxon>Daphniidae</taxon>
        <taxon>Daphnia</taxon>
    </lineage>
</organism>
<evidence type="ECO:0000313" key="2">
    <source>
        <dbReference type="Proteomes" id="UP000000305"/>
    </source>
</evidence>
<dbReference type="AlphaFoldDB" id="E9HHU0"/>
<gene>
    <name evidence="1" type="ORF">DAPPUDRAFT_114320</name>
</gene>
<accession>E9HHU0</accession>
<dbReference type="Proteomes" id="UP000000305">
    <property type="component" value="Unassembled WGS sequence"/>
</dbReference>
<proteinExistence type="predicted"/>
<name>E9HHU0_DAPPU</name>
<dbReference type="HOGENOM" id="CLU_1604380_0_0_1"/>
<dbReference type="EMBL" id="GL732650">
    <property type="protein sequence ID" value="EFX68689.1"/>
    <property type="molecule type" value="Genomic_DNA"/>
</dbReference>
<reference evidence="1 2" key="1">
    <citation type="journal article" date="2011" name="Science">
        <title>The ecoresponsive genome of Daphnia pulex.</title>
        <authorList>
            <person name="Colbourne J.K."/>
            <person name="Pfrender M.E."/>
            <person name="Gilbert D."/>
            <person name="Thomas W.K."/>
            <person name="Tucker A."/>
            <person name="Oakley T.H."/>
            <person name="Tokishita S."/>
            <person name="Aerts A."/>
            <person name="Arnold G.J."/>
            <person name="Basu M.K."/>
            <person name="Bauer D.J."/>
            <person name="Caceres C.E."/>
            <person name="Carmel L."/>
            <person name="Casola C."/>
            <person name="Choi J.H."/>
            <person name="Detter J.C."/>
            <person name="Dong Q."/>
            <person name="Dusheyko S."/>
            <person name="Eads B.D."/>
            <person name="Frohlich T."/>
            <person name="Geiler-Samerotte K.A."/>
            <person name="Gerlach D."/>
            <person name="Hatcher P."/>
            <person name="Jogdeo S."/>
            <person name="Krijgsveld J."/>
            <person name="Kriventseva E.V."/>
            <person name="Kultz D."/>
            <person name="Laforsch C."/>
            <person name="Lindquist E."/>
            <person name="Lopez J."/>
            <person name="Manak J.R."/>
            <person name="Muller J."/>
            <person name="Pangilinan J."/>
            <person name="Patwardhan R.P."/>
            <person name="Pitluck S."/>
            <person name="Pritham E.J."/>
            <person name="Rechtsteiner A."/>
            <person name="Rho M."/>
            <person name="Rogozin I.B."/>
            <person name="Sakarya O."/>
            <person name="Salamov A."/>
            <person name="Schaack S."/>
            <person name="Shapiro H."/>
            <person name="Shiga Y."/>
            <person name="Skalitzky C."/>
            <person name="Smith Z."/>
            <person name="Souvorov A."/>
            <person name="Sung W."/>
            <person name="Tang Z."/>
            <person name="Tsuchiya D."/>
            <person name="Tu H."/>
            <person name="Vos H."/>
            <person name="Wang M."/>
            <person name="Wolf Y.I."/>
            <person name="Yamagata H."/>
            <person name="Yamada T."/>
            <person name="Ye Y."/>
            <person name="Shaw J.R."/>
            <person name="Andrews J."/>
            <person name="Crease T.J."/>
            <person name="Tang H."/>
            <person name="Lucas S.M."/>
            <person name="Robertson H.M."/>
            <person name="Bork P."/>
            <person name="Koonin E.V."/>
            <person name="Zdobnov E.M."/>
            <person name="Grigoriev I.V."/>
            <person name="Lynch M."/>
            <person name="Boore J.L."/>
        </authorList>
    </citation>
    <scope>NUCLEOTIDE SEQUENCE [LARGE SCALE GENOMIC DNA]</scope>
</reference>